<feature type="region of interest" description="Disordered" evidence="1">
    <location>
        <begin position="75"/>
        <end position="98"/>
    </location>
</feature>
<evidence type="ECO:0000256" key="1">
    <source>
        <dbReference type="SAM" id="MobiDB-lite"/>
    </source>
</evidence>
<keyword evidence="2" id="KW-0812">Transmembrane</keyword>
<keyword evidence="2" id="KW-1133">Transmembrane helix</keyword>
<sequence>MRLWAAVAATPIEEIKKTGRYLPTDELSTDPIRCQWRSSGSVAGVSVGGTGSWIDYSCGRWFEQSAFVAVGGCAEHSSDRSGGEPMTDTTTSSGSREPGLFETPFSIGATVLSALSALVAVLFFWTGFQGSTLPVVGLELSILTGTVGSLFALLVAVVALVAAFYMELGFDY</sequence>
<gene>
    <name evidence="3" type="ORF">C481_10102</name>
</gene>
<dbReference type="AlphaFoldDB" id="M0ATI6"/>
<proteinExistence type="predicted"/>
<evidence type="ECO:0000313" key="3">
    <source>
        <dbReference type="EMBL" id="ELZ01865.1"/>
    </source>
</evidence>
<dbReference type="PATRIC" id="fig|29540.5.peg.2058"/>
<dbReference type="eggNOG" id="arCOG10740">
    <property type="taxonomic scope" value="Archaea"/>
</dbReference>
<reference evidence="3 4" key="1">
    <citation type="journal article" date="2014" name="PLoS Genet.">
        <title>Phylogenetically driven sequencing of extremely halophilic archaea reveals strategies for static and dynamic osmo-response.</title>
        <authorList>
            <person name="Becker E.A."/>
            <person name="Seitzer P.M."/>
            <person name="Tritt A."/>
            <person name="Larsen D."/>
            <person name="Krusor M."/>
            <person name="Yao A.I."/>
            <person name="Wu D."/>
            <person name="Madern D."/>
            <person name="Eisen J.A."/>
            <person name="Darling A.E."/>
            <person name="Facciotti M.T."/>
        </authorList>
    </citation>
    <scope>NUCLEOTIDE SEQUENCE [LARGE SCALE GENOMIC DNA]</scope>
    <source>
        <strain evidence="3 4">DSM 12278</strain>
    </source>
</reference>
<accession>M0ATI6</accession>
<evidence type="ECO:0000313" key="4">
    <source>
        <dbReference type="Proteomes" id="UP000011554"/>
    </source>
</evidence>
<feature type="transmembrane region" description="Helical" evidence="2">
    <location>
        <begin position="105"/>
        <end position="128"/>
    </location>
</feature>
<comment type="caution">
    <text evidence="3">The sequence shown here is derived from an EMBL/GenBank/DDBJ whole genome shotgun (WGS) entry which is preliminary data.</text>
</comment>
<keyword evidence="4" id="KW-1185">Reference proteome</keyword>
<evidence type="ECO:0000256" key="2">
    <source>
        <dbReference type="SAM" id="Phobius"/>
    </source>
</evidence>
<dbReference type="Proteomes" id="UP000011554">
    <property type="component" value="Unassembled WGS sequence"/>
</dbReference>
<protein>
    <submittedName>
        <fullName evidence="3">Uncharacterized protein</fullName>
    </submittedName>
</protein>
<name>M0ATI6_NATA1</name>
<dbReference type="EMBL" id="AOIO01000023">
    <property type="protein sequence ID" value="ELZ01865.1"/>
    <property type="molecule type" value="Genomic_DNA"/>
</dbReference>
<feature type="transmembrane region" description="Helical" evidence="2">
    <location>
        <begin position="140"/>
        <end position="166"/>
    </location>
</feature>
<keyword evidence="2" id="KW-0472">Membrane</keyword>
<organism evidence="3 4">
    <name type="scientific">Natrialba asiatica (strain ATCC 700177 / DSM 12278 / JCM 9576 / FERM P-10747 / NBRC 102637 / 172P1)</name>
    <dbReference type="NCBI Taxonomy" id="29540"/>
    <lineage>
        <taxon>Archaea</taxon>
        <taxon>Methanobacteriati</taxon>
        <taxon>Methanobacteriota</taxon>
        <taxon>Stenosarchaea group</taxon>
        <taxon>Halobacteria</taxon>
        <taxon>Halobacteriales</taxon>
        <taxon>Natrialbaceae</taxon>
        <taxon>Natrialba</taxon>
    </lineage>
</organism>